<evidence type="ECO:0000313" key="9">
    <source>
        <dbReference type="EMBL" id="MCF2532442.1"/>
    </source>
</evidence>
<evidence type="ECO:0000256" key="2">
    <source>
        <dbReference type="ARBA" id="ARBA00022448"/>
    </source>
</evidence>
<keyword evidence="3 7" id="KW-0812">Transmembrane</keyword>
<dbReference type="InterPro" id="IPR020846">
    <property type="entry name" value="MFS_dom"/>
</dbReference>
<feature type="transmembrane region" description="Helical" evidence="7">
    <location>
        <begin position="154"/>
        <end position="173"/>
    </location>
</feature>
<feature type="transmembrane region" description="Helical" evidence="7">
    <location>
        <begin position="185"/>
        <end position="204"/>
    </location>
</feature>
<keyword evidence="10" id="KW-1185">Reference proteome</keyword>
<feature type="transmembrane region" description="Helical" evidence="7">
    <location>
        <begin position="329"/>
        <end position="350"/>
    </location>
</feature>
<evidence type="ECO:0000256" key="6">
    <source>
        <dbReference type="SAM" id="MobiDB-lite"/>
    </source>
</evidence>
<feature type="transmembrane region" description="Helical" evidence="7">
    <location>
        <begin position="420"/>
        <end position="440"/>
    </location>
</feature>
<feature type="transmembrane region" description="Helical" evidence="7">
    <location>
        <begin position="381"/>
        <end position="408"/>
    </location>
</feature>
<feature type="domain" description="Major facilitator superfamily (MFS) profile" evidence="8">
    <location>
        <begin position="31"/>
        <end position="484"/>
    </location>
</feature>
<dbReference type="SUPFAM" id="SSF103473">
    <property type="entry name" value="MFS general substrate transporter"/>
    <property type="match status" value="2"/>
</dbReference>
<evidence type="ECO:0000256" key="3">
    <source>
        <dbReference type="ARBA" id="ARBA00022692"/>
    </source>
</evidence>
<keyword evidence="5 7" id="KW-0472">Membrane</keyword>
<accession>A0AA41U605</accession>
<proteinExistence type="predicted"/>
<dbReference type="GO" id="GO:0022857">
    <property type="term" value="F:transmembrane transporter activity"/>
    <property type="evidence" value="ECO:0007669"/>
    <property type="project" value="InterPro"/>
</dbReference>
<dbReference type="EMBL" id="JAKFHA010000034">
    <property type="protein sequence ID" value="MCF2532442.1"/>
    <property type="molecule type" value="Genomic_DNA"/>
</dbReference>
<organism evidence="9 10">
    <name type="scientific">Yinghuangia soli</name>
    <dbReference type="NCBI Taxonomy" id="2908204"/>
    <lineage>
        <taxon>Bacteria</taxon>
        <taxon>Bacillati</taxon>
        <taxon>Actinomycetota</taxon>
        <taxon>Actinomycetes</taxon>
        <taxon>Kitasatosporales</taxon>
        <taxon>Streptomycetaceae</taxon>
        <taxon>Yinghuangia</taxon>
    </lineage>
</organism>
<evidence type="ECO:0000256" key="4">
    <source>
        <dbReference type="ARBA" id="ARBA00022989"/>
    </source>
</evidence>
<feature type="region of interest" description="Disordered" evidence="6">
    <location>
        <begin position="1"/>
        <end position="23"/>
    </location>
</feature>
<dbReference type="InterPro" id="IPR011701">
    <property type="entry name" value="MFS"/>
</dbReference>
<dbReference type="PROSITE" id="PS50850">
    <property type="entry name" value="MFS"/>
    <property type="match status" value="1"/>
</dbReference>
<feature type="transmembrane region" description="Helical" evidence="7">
    <location>
        <begin position="285"/>
        <end position="309"/>
    </location>
</feature>
<reference evidence="9" key="1">
    <citation type="submission" date="2022-01" db="EMBL/GenBank/DDBJ databases">
        <title>Genome-Based Taxonomic Classification of the Phylum Actinobacteria.</title>
        <authorList>
            <person name="Gao Y."/>
        </authorList>
    </citation>
    <scope>NUCLEOTIDE SEQUENCE</scope>
    <source>
        <strain evidence="9">KLBMP 8922</strain>
    </source>
</reference>
<keyword evidence="2" id="KW-0813">Transport</keyword>
<feature type="transmembrane region" description="Helical" evidence="7">
    <location>
        <begin position="28"/>
        <end position="47"/>
    </location>
</feature>
<comment type="subcellular location">
    <subcellularLocation>
        <location evidence="1">Cell inner membrane</location>
        <topology evidence="1">Multi-pass membrane protein</topology>
    </subcellularLocation>
</comment>
<feature type="transmembrane region" description="Helical" evidence="7">
    <location>
        <begin position="216"/>
        <end position="236"/>
    </location>
</feature>
<comment type="caution">
    <text evidence="9">The sequence shown here is derived from an EMBL/GenBank/DDBJ whole genome shotgun (WGS) entry which is preliminary data.</text>
</comment>
<feature type="transmembrane region" description="Helical" evidence="7">
    <location>
        <begin position="98"/>
        <end position="118"/>
    </location>
</feature>
<feature type="transmembrane region" description="Helical" evidence="7">
    <location>
        <begin position="67"/>
        <end position="86"/>
    </location>
</feature>
<feature type="transmembrane region" description="Helical" evidence="7">
    <location>
        <begin position="124"/>
        <end position="142"/>
    </location>
</feature>
<dbReference type="Pfam" id="PF07690">
    <property type="entry name" value="MFS_1"/>
    <property type="match status" value="1"/>
</dbReference>
<sequence length="500" mass="52315">MSTIAPPSGRLAEPPGPSPSGRTERSKAYYVLLIIALAWPTVVLSMSGLLLGNAQVLIAQHFHTTQIAWFTLITTLVATMSVPFLIKASDMFGKKRVMVAASVVGVVGEILCALAPTWGLMLSARFLVGIYAVVTALTYSIVRDVFPAKWVGTATGVVATSTGLTALAGPWLSGWLQDNHGFRGVLWFLAANSVVALVLLLLVVPESPLRAPRTSFDWLGGLLLGGSATALVYGIGQGADWGWADARTLAYVIGGVAAFFLFLAVEHRVAHPLLDVHLLRERRLLLILVSGGMASGVLFSTGTINQLLALYPKIPGMSDGLGYTATENAALGVHSSILLLLCGAGVGLFANRWGAKFTLVAGLVSAITGVLLMFGNHYEKWQFVAFGPFFAVGMGLVLASSSILIVSAVRPEDQATANGVGTLLGGVLGAISTQVIFTLLNDRANVVQGTALYTDDGYRTAFLAAAAMLAVALVIALMIPKLRTPAEAASEAPADATSRG</sequence>
<feature type="transmembrane region" description="Helical" evidence="7">
    <location>
        <begin position="357"/>
        <end position="375"/>
    </location>
</feature>
<dbReference type="Proteomes" id="UP001165378">
    <property type="component" value="Unassembled WGS sequence"/>
</dbReference>
<feature type="transmembrane region" description="Helical" evidence="7">
    <location>
        <begin position="460"/>
        <end position="479"/>
    </location>
</feature>
<dbReference type="RefSeq" id="WP_235057221.1">
    <property type="nucleotide sequence ID" value="NZ_JAKFHA010000034.1"/>
</dbReference>
<evidence type="ECO:0000313" key="10">
    <source>
        <dbReference type="Proteomes" id="UP001165378"/>
    </source>
</evidence>
<protein>
    <submittedName>
        <fullName evidence="9">MFS transporter</fullName>
    </submittedName>
</protein>
<gene>
    <name evidence="9" type="ORF">LZ495_35240</name>
</gene>
<dbReference type="AlphaFoldDB" id="A0AA41U605"/>
<evidence type="ECO:0000256" key="1">
    <source>
        <dbReference type="ARBA" id="ARBA00004429"/>
    </source>
</evidence>
<evidence type="ECO:0000259" key="8">
    <source>
        <dbReference type="PROSITE" id="PS50850"/>
    </source>
</evidence>
<dbReference type="GO" id="GO:0005886">
    <property type="term" value="C:plasma membrane"/>
    <property type="evidence" value="ECO:0007669"/>
    <property type="project" value="UniProtKB-SubCell"/>
</dbReference>
<keyword evidence="4 7" id="KW-1133">Transmembrane helix</keyword>
<dbReference type="Gene3D" id="1.20.1250.20">
    <property type="entry name" value="MFS general substrate transporter like domains"/>
    <property type="match status" value="1"/>
</dbReference>
<name>A0AA41U605_9ACTN</name>
<evidence type="ECO:0000256" key="5">
    <source>
        <dbReference type="ARBA" id="ARBA00023136"/>
    </source>
</evidence>
<dbReference type="PANTHER" id="PTHR23501:SF191">
    <property type="entry name" value="VACUOLAR BASIC AMINO ACID TRANSPORTER 4"/>
    <property type="match status" value="1"/>
</dbReference>
<dbReference type="InterPro" id="IPR036259">
    <property type="entry name" value="MFS_trans_sf"/>
</dbReference>
<dbReference type="PANTHER" id="PTHR23501">
    <property type="entry name" value="MAJOR FACILITATOR SUPERFAMILY"/>
    <property type="match status" value="1"/>
</dbReference>
<feature type="transmembrane region" description="Helical" evidence="7">
    <location>
        <begin position="248"/>
        <end position="265"/>
    </location>
</feature>
<evidence type="ECO:0000256" key="7">
    <source>
        <dbReference type="SAM" id="Phobius"/>
    </source>
</evidence>